<dbReference type="CDD" id="cd03789">
    <property type="entry name" value="GT9_LPS_heptosyltransferase"/>
    <property type="match status" value="1"/>
</dbReference>
<dbReference type="InterPro" id="IPR002201">
    <property type="entry name" value="Glyco_trans_9"/>
</dbReference>
<comment type="caution">
    <text evidence="4">The sequence shown here is derived from an EMBL/GenBank/DDBJ whole genome shotgun (WGS) entry which is preliminary data.</text>
</comment>
<dbReference type="Pfam" id="PF01075">
    <property type="entry name" value="Glyco_transf_9"/>
    <property type="match status" value="1"/>
</dbReference>
<name>T1C477_9ZZZZ</name>
<keyword evidence="1" id="KW-0328">Glycosyltransferase</keyword>
<dbReference type="GO" id="GO:0009244">
    <property type="term" value="P:lipopolysaccharide core region biosynthetic process"/>
    <property type="evidence" value="ECO:0007669"/>
    <property type="project" value="TreeGrafter"/>
</dbReference>
<evidence type="ECO:0000313" key="4">
    <source>
        <dbReference type="EMBL" id="EQD80296.1"/>
    </source>
</evidence>
<evidence type="ECO:0000256" key="2">
    <source>
        <dbReference type="ARBA" id="ARBA00022679"/>
    </source>
</evidence>
<dbReference type="EMBL" id="AUZX01000785">
    <property type="protein sequence ID" value="EQD80296.1"/>
    <property type="molecule type" value="Genomic_DNA"/>
</dbReference>
<dbReference type="AlphaFoldDB" id="T1C477"/>
<feature type="region of interest" description="Disordered" evidence="3">
    <location>
        <begin position="1"/>
        <end position="22"/>
    </location>
</feature>
<proteinExistence type="predicted"/>
<dbReference type="Gene3D" id="3.40.50.2000">
    <property type="entry name" value="Glycogen Phosphorylase B"/>
    <property type="match status" value="2"/>
</dbReference>
<dbReference type="SUPFAM" id="SSF53756">
    <property type="entry name" value="UDP-Glycosyltransferase/glycogen phosphorylase"/>
    <property type="match status" value="1"/>
</dbReference>
<dbReference type="GO" id="GO:0005829">
    <property type="term" value="C:cytosol"/>
    <property type="evidence" value="ECO:0007669"/>
    <property type="project" value="TreeGrafter"/>
</dbReference>
<gene>
    <name evidence="4" type="ORF">B1A_01034</name>
</gene>
<dbReference type="InterPro" id="IPR051199">
    <property type="entry name" value="LPS_LOS_Heptosyltrfase"/>
</dbReference>
<protein>
    <submittedName>
        <fullName evidence="4">Lipopolysaccharide heptosyltransferase II</fullName>
    </submittedName>
</protein>
<reference evidence="4" key="1">
    <citation type="submission" date="2013-08" db="EMBL/GenBank/DDBJ databases">
        <authorList>
            <person name="Mendez C."/>
            <person name="Richter M."/>
            <person name="Ferrer M."/>
            <person name="Sanchez J."/>
        </authorList>
    </citation>
    <scope>NUCLEOTIDE SEQUENCE</scope>
</reference>
<dbReference type="PANTHER" id="PTHR30160">
    <property type="entry name" value="TETRAACYLDISACCHARIDE 4'-KINASE-RELATED"/>
    <property type="match status" value="1"/>
</dbReference>
<keyword evidence="2 4" id="KW-0808">Transferase</keyword>
<sequence>MFKGMPRNDASDPRRGNAAGRRRPLRGALKTLRIRVKVPLMRWTSGLATWLLDRRPRVVEDLDARPPRRILLVRCDRIGDLLCSTPLIAALHRKWPEAEITLVGSPKNRAVAPLLPYLTRGPEFRRDPLAWGRLAAWLPRQRFDLAVSLRTEVLSGVLIAAVSRTPVRMVANASPRTAPAFNLVLGCEDAHHLRRYWLAAQRLGVAFPEPRPIIEVPEAADRCGAEMVRALMVPEGAPLVGVAIPNRTDRRHRNRAWSADVLVSFVRALVADGACVVLFAAGVEQVEAAAVRAVVPQARVLPKLSLAEMAGVQRRLDLWVSTPTGPLHLADAVGTPTVMVCTDPFVLGWAPQGVQHRQVRAADARDIAHHAVLVAVQELLAQQPTGMWRRSLNVPATVPKTTSLVGTTPIAPERASPLTSISGQFAESMIAADAEVK</sequence>
<reference evidence="4" key="2">
    <citation type="journal article" date="2014" name="ISME J.">
        <title>Microbial stratification in low pH oxic and suboxic macroscopic growths along an acid mine drainage.</title>
        <authorList>
            <person name="Mendez-Garcia C."/>
            <person name="Mesa V."/>
            <person name="Sprenger R.R."/>
            <person name="Richter M."/>
            <person name="Diez M.S."/>
            <person name="Solano J."/>
            <person name="Bargiela R."/>
            <person name="Golyshina O.V."/>
            <person name="Manteca A."/>
            <person name="Ramos J.L."/>
            <person name="Gallego J.R."/>
            <person name="Llorente I."/>
            <person name="Martins Dos Santos V.A."/>
            <person name="Jensen O.N."/>
            <person name="Pelaez A.I."/>
            <person name="Sanchez J."/>
            <person name="Ferrer M."/>
        </authorList>
    </citation>
    <scope>NUCLEOTIDE SEQUENCE</scope>
</reference>
<organism evidence="4">
    <name type="scientific">mine drainage metagenome</name>
    <dbReference type="NCBI Taxonomy" id="410659"/>
    <lineage>
        <taxon>unclassified sequences</taxon>
        <taxon>metagenomes</taxon>
        <taxon>ecological metagenomes</taxon>
    </lineage>
</organism>
<evidence type="ECO:0000256" key="3">
    <source>
        <dbReference type="SAM" id="MobiDB-lite"/>
    </source>
</evidence>
<evidence type="ECO:0000256" key="1">
    <source>
        <dbReference type="ARBA" id="ARBA00022676"/>
    </source>
</evidence>
<dbReference type="GO" id="GO:0008713">
    <property type="term" value="F:ADP-heptose-lipopolysaccharide heptosyltransferase activity"/>
    <property type="evidence" value="ECO:0007669"/>
    <property type="project" value="TreeGrafter"/>
</dbReference>
<accession>T1C477</accession>